<name>A0A235BU63_UNCW3</name>
<evidence type="ECO:0000313" key="3">
    <source>
        <dbReference type="Proteomes" id="UP000215215"/>
    </source>
</evidence>
<feature type="signal peptide" evidence="1">
    <location>
        <begin position="1"/>
        <end position="16"/>
    </location>
</feature>
<comment type="caution">
    <text evidence="2">The sequence shown here is derived from an EMBL/GenBank/DDBJ whole genome shotgun (WGS) entry which is preliminary data.</text>
</comment>
<sequence>MRKFLIIFLLPLAVFAKTDYSKYTTAGNIYLTVTNFGVLGTGFRIWDPVTGERQPSCEYPVGTKTEHLCRTGPWVGAMSPQGICVTTGVNDATTITPGSSEGFEFYPTRDQNDVVIEKSSLMTSSYYSLDAVSEQDFYATYYDTSYVVNHTPLGLEVSQVSYVWSYSYIDDVVTVRFVIKNIGDADLENVYIGTYGELVSANRDFWGDDFNRTPCFQHKRLFYEDSLHLVCEKNDGYDYLAEGVFGIGLVGVERDTVRMDLDSLTISFNWWSWRDMQGTVKDSIRYSIMSNGQRDPDMDDGYVMENGYPDPMPLLSAGPIPYLNRGDSLTVTFALCGGMTENELYHNFGWAKRAYEANYVLPAPPPSPRLVAIPDSRRVILYFDNSPEFVRDPSPPNLRDFEGYRIYRSETGLVDPDEWILLYQFDKTPEDTVQDVDHSQGFNTGMPGKETDGEYEGWYKIVDSDVRNGFTYYYAVTSYDVGNPDIGVPPLESSLRQDMVEVIPGTPPTSEPDEEVGVYPNPYRVSSMWDTGSPRGRVLRFCNLPERASIYIYNLAGDLVKTIEHEGTVANEPGGEAVWDLITDREQAVATGLYIFCVKDHKTGRIKKGKFLVIK</sequence>
<dbReference type="EMBL" id="NOZQ01000109">
    <property type="protein sequence ID" value="OYD15589.1"/>
    <property type="molecule type" value="Genomic_DNA"/>
</dbReference>
<accession>A0A235BU63</accession>
<evidence type="ECO:0000313" key="2">
    <source>
        <dbReference type="EMBL" id="OYD15589.1"/>
    </source>
</evidence>
<organism evidence="2 3">
    <name type="scientific">candidate division WOR-3 bacterium JGI_Cruoil_03_44_89</name>
    <dbReference type="NCBI Taxonomy" id="1973748"/>
    <lineage>
        <taxon>Bacteria</taxon>
        <taxon>Bacteria division WOR-3</taxon>
    </lineage>
</organism>
<dbReference type="Gene3D" id="2.60.40.4070">
    <property type="match status" value="1"/>
</dbReference>
<reference evidence="2 3" key="1">
    <citation type="submission" date="2017-07" db="EMBL/GenBank/DDBJ databases">
        <title>Recovery of genomes from metagenomes via a dereplication, aggregation, and scoring strategy.</title>
        <authorList>
            <person name="Sieber C.M."/>
            <person name="Probst A.J."/>
            <person name="Sharrar A."/>
            <person name="Thomas B.C."/>
            <person name="Hess M."/>
            <person name="Tringe S.G."/>
            <person name="Banfield J.F."/>
        </authorList>
    </citation>
    <scope>NUCLEOTIDE SEQUENCE [LARGE SCALE GENOMIC DNA]</scope>
    <source>
        <strain evidence="2">JGI_Cruoil_03_44_89</strain>
    </source>
</reference>
<feature type="chain" id="PRO_5012511600" description="Secretion system C-terminal sorting domain-containing protein" evidence="1">
    <location>
        <begin position="17"/>
        <end position="615"/>
    </location>
</feature>
<evidence type="ECO:0008006" key="4">
    <source>
        <dbReference type="Google" id="ProtNLM"/>
    </source>
</evidence>
<proteinExistence type="predicted"/>
<keyword evidence="1" id="KW-0732">Signal</keyword>
<dbReference type="AlphaFoldDB" id="A0A235BU63"/>
<evidence type="ECO:0000256" key="1">
    <source>
        <dbReference type="SAM" id="SignalP"/>
    </source>
</evidence>
<gene>
    <name evidence="2" type="ORF">CH333_05290</name>
</gene>
<protein>
    <recommendedName>
        <fullName evidence="4">Secretion system C-terminal sorting domain-containing protein</fullName>
    </recommendedName>
</protein>
<dbReference type="Proteomes" id="UP000215215">
    <property type="component" value="Unassembled WGS sequence"/>
</dbReference>